<evidence type="ECO:0000256" key="10">
    <source>
        <dbReference type="ARBA" id="ARBA00023310"/>
    </source>
</evidence>
<keyword evidence="4 15" id="KW-0138">CF(0)</keyword>
<keyword evidence="17" id="KW-0175">Coiled coil</keyword>
<dbReference type="GO" id="GO:0046961">
    <property type="term" value="F:proton-transporting ATPase activity, rotational mechanism"/>
    <property type="evidence" value="ECO:0007669"/>
    <property type="project" value="TreeGrafter"/>
</dbReference>
<comment type="function">
    <text evidence="12">Component of the F(0) channel, it forms part of the peripheral stalk, linking F(1) to F(0). The b'-subunit is a diverged and duplicated form of b found in plants and photosynthetic bacteria.</text>
</comment>
<keyword evidence="19" id="KW-1185">Reference proteome</keyword>
<evidence type="ECO:0000256" key="2">
    <source>
        <dbReference type="ARBA" id="ARBA00022448"/>
    </source>
</evidence>
<keyword evidence="10 15" id="KW-0066">ATP synthesis</keyword>
<dbReference type="NCBIfam" id="NF011041">
    <property type="entry name" value="PRK14471.1"/>
    <property type="match status" value="1"/>
</dbReference>
<reference evidence="18 19" key="1">
    <citation type="submission" date="2019-05" db="EMBL/GenBank/DDBJ databases">
        <title>Algicella ahnfeltiae gen. nov., sp. nov., a novel marine bacterium of the family Flavobacteriaceae isolated from a red alga.</title>
        <authorList>
            <person name="Nedashkovskaya O.I."/>
            <person name="Kukhlevskiy A.D."/>
            <person name="Kim S.-G."/>
            <person name="Zhukova N.V."/>
            <person name="Mikhailov V.V."/>
        </authorList>
    </citation>
    <scope>NUCLEOTIDE SEQUENCE [LARGE SCALE GENOMIC DNA]</scope>
    <source>
        <strain evidence="18 19">10Alg115</strain>
    </source>
</reference>
<dbReference type="OrthoDB" id="9795289at2"/>
<evidence type="ECO:0000256" key="15">
    <source>
        <dbReference type="HAMAP-Rule" id="MF_01398"/>
    </source>
</evidence>
<dbReference type="Gene3D" id="1.20.5.620">
    <property type="entry name" value="F1F0 ATP synthase subunit B, membrane domain"/>
    <property type="match status" value="1"/>
</dbReference>
<proteinExistence type="inferred from homology"/>
<keyword evidence="7 15" id="KW-1133">Transmembrane helix</keyword>
<evidence type="ECO:0000256" key="9">
    <source>
        <dbReference type="ARBA" id="ARBA00023136"/>
    </source>
</evidence>
<dbReference type="InterPro" id="IPR028987">
    <property type="entry name" value="ATP_synth_B-like_membr_sf"/>
</dbReference>
<evidence type="ECO:0000256" key="11">
    <source>
        <dbReference type="ARBA" id="ARBA00025198"/>
    </source>
</evidence>
<dbReference type="EMBL" id="CP040749">
    <property type="protein sequence ID" value="QCX37697.1"/>
    <property type="molecule type" value="Genomic_DNA"/>
</dbReference>
<accession>A0A5B7TRS9</accession>
<dbReference type="GO" id="GO:0046933">
    <property type="term" value="F:proton-transporting ATP synthase activity, rotational mechanism"/>
    <property type="evidence" value="ECO:0007669"/>
    <property type="project" value="UniProtKB-UniRule"/>
</dbReference>
<evidence type="ECO:0000313" key="19">
    <source>
        <dbReference type="Proteomes" id="UP000306229"/>
    </source>
</evidence>
<evidence type="ECO:0000313" key="18">
    <source>
        <dbReference type="EMBL" id="QCX37697.1"/>
    </source>
</evidence>
<feature type="coiled-coil region" evidence="17">
    <location>
        <begin position="44"/>
        <end position="89"/>
    </location>
</feature>
<evidence type="ECO:0000256" key="5">
    <source>
        <dbReference type="ARBA" id="ARBA00022692"/>
    </source>
</evidence>
<dbReference type="KEGG" id="fbe:FF125_04325"/>
<comment type="similarity">
    <text evidence="1 15 16">Belongs to the ATPase B chain family.</text>
</comment>
<sequence>MDLVTPGLGLVVWTGITFIILLIILRKFAWKPILGAVGEREDSIKNALLEADKARQEMENLKSDNEKILKEARAERDAMLKEAREMKNNVISEAKDEAKAQANKIIEQAKTSIQNEKLAAITDLKNQVADLSIGIAEKVLKEQLSNKDKQEKLVESMLNDVKLN</sequence>
<dbReference type="GO" id="GO:0045259">
    <property type="term" value="C:proton-transporting ATP synthase complex"/>
    <property type="evidence" value="ECO:0007669"/>
    <property type="project" value="UniProtKB-KW"/>
</dbReference>
<gene>
    <name evidence="15" type="primary">atpF</name>
    <name evidence="18" type="ORF">FF125_04325</name>
</gene>
<organism evidence="18 19">
    <name type="scientific">Aureibaculum algae</name>
    <dbReference type="NCBI Taxonomy" id="2584122"/>
    <lineage>
        <taxon>Bacteria</taxon>
        <taxon>Pseudomonadati</taxon>
        <taxon>Bacteroidota</taxon>
        <taxon>Flavobacteriia</taxon>
        <taxon>Flavobacteriales</taxon>
        <taxon>Flavobacteriaceae</taxon>
        <taxon>Aureibaculum</taxon>
    </lineage>
</organism>
<dbReference type="Pfam" id="PF00430">
    <property type="entry name" value="ATP-synt_B"/>
    <property type="match status" value="1"/>
</dbReference>
<comment type="subunit">
    <text evidence="13">F-type ATPases have 2 components, F(1) - the catalytic core - and F(0) - the membrane proton channel. F(1) has five subunits: alpha(3), beta(3), gamma(1), delta(1), epsilon(1). F(0) has four main subunits: a(1), b(2) and c(10-14). The alpha and beta chains form an alternating ring which encloses part of the gamma chain. F(1) is attached to F(0) by a central stalk formed by the gamma and epsilon chains, while a peripheral stalk is formed by the delta and b chains.</text>
</comment>
<dbReference type="InterPro" id="IPR050059">
    <property type="entry name" value="ATP_synthase_B_chain"/>
</dbReference>
<evidence type="ECO:0000256" key="3">
    <source>
        <dbReference type="ARBA" id="ARBA00022475"/>
    </source>
</evidence>
<evidence type="ECO:0000256" key="14">
    <source>
        <dbReference type="ARBA" id="ARBA00037847"/>
    </source>
</evidence>
<dbReference type="GO" id="GO:0005886">
    <property type="term" value="C:plasma membrane"/>
    <property type="evidence" value="ECO:0007669"/>
    <property type="project" value="UniProtKB-SubCell"/>
</dbReference>
<dbReference type="AlphaFoldDB" id="A0A5B7TRS9"/>
<dbReference type="InterPro" id="IPR002146">
    <property type="entry name" value="ATP_synth_b/b'su_bac/chlpt"/>
</dbReference>
<dbReference type="PANTHER" id="PTHR33445">
    <property type="entry name" value="ATP SYNTHASE SUBUNIT B', CHLOROPLASTIC"/>
    <property type="match status" value="1"/>
</dbReference>
<evidence type="ECO:0000256" key="6">
    <source>
        <dbReference type="ARBA" id="ARBA00022781"/>
    </source>
</evidence>
<keyword evidence="2 15" id="KW-0813">Transport</keyword>
<evidence type="ECO:0000256" key="1">
    <source>
        <dbReference type="ARBA" id="ARBA00005513"/>
    </source>
</evidence>
<evidence type="ECO:0000256" key="4">
    <source>
        <dbReference type="ARBA" id="ARBA00022547"/>
    </source>
</evidence>
<feature type="transmembrane region" description="Helical" evidence="15">
    <location>
        <begin position="6"/>
        <end position="25"/>
    </location>
</feature>
<evidence type="ECO:0000256" key="12">
    <source>
        <dbReference type="ARBA" id="ARBA00025614"/>
    </source>
</evidence>
<dbReference type="Proteomes" id="UP000306229">
    <property type="component" value="Chromosome"/>
</dbReference>
<dbReference type="GO" id="GO:0012505">
    <property type="term" value="C:endomembrane system"/>
    <property type="evidence" value="ECO:0007669"/>
    <property type="project" value="UniProtKB-SubCell"/>
</dbReference>
<dbReference type="CDD" id="cd06503">
    <property type="entry name" value="ATP-synt_Fo_b"/>
    <property type="match status" value="1"/>
</dbReference>
<keyword evidence="8 15" id="KW-0406">Ion transport</keyword>
<evidence type="ECO:0000256" key="7">
    <source>
        <dbReference type="ARBA" id="ARBA00022989"/>
    </source>
</evidence>
<evidence type="ECO:0000256" key="16">
    <source>
        <dbReference type="RuleBase" id="RU003848"/>
    </source>
</evidence>
<dbReference type="RefSeq" id="WP_138948626.1">
    <property type="nucleotide sequence ID" value="NZ_CP040749.1"/>
</dbReference>
<name>A0A5B7TRS9_9FLAO</name>
<dbReference type="HAMAP" id="MF_01398">
    <property type="entry name" value="ATP_synth_b_bprime"/>
    <property type="match status" value="1"/>
</dbReference>
<comment type="function">
    <text evidence="11 15">F(1)F(0) ATP synthase produces ATP from ADP in the presence of a proton or sodium gradient. F-type ATPases consist of two structural domains, F(1) containing the extramembraneous catalytic core and F(0) containing the membrane proton channel, linked together by a central stalk and a peripheral stalk. During catalysis, ATP synthesis in the catalytic domain of F(1) is coupled via a rotary mechanism of the central stalk subunits to proton translocation.</text>
</comment>
<evidence type="ECO:0000256" key="13">
    <source>
        <dbReference type="ARBA" id="ARBA00026054"/>
    </source>
</evidence>
<comment type="subunit">
    <text evidence="15">F-type ATPases have 2 components, F(1) - the catalytic core - and F(0) - the membrane proton channel. F(1) has five subunits: alpha(3), beta(3), gamma(1), delta(1), epsilon(1). F(0) has three main subunits: a(1), b(2) and c(10-14). The alpha and beta chains form an alternating ring which encloses part of the gamma chain. F(1) is attached to F(0) by a central stalk formed by the gamma and epsilon chains, while a peripheral stalk is formed by the delta and b chains.</text>
</comment>
<keyword evidence="3 15" id="KW-1003">Cell membrane</keyword>
<protein>
    <recommendedName>
        <fullName evidence="15">ATP synthase subunit b</fullName>
    </recommendedName>
    <alternativeName>
        <fullName evidence="15">ATP synthase F(0) sector subunit b</fullName>
    </alternativeName>
    <alternativeName>
        <fullName evidence="15">ATPase subunit I</fullName>
    </alternativeName>
    <alternativeName>
        <fullName evidence="15">F-type ATPase subunit b</fullName>
        <shortName evidence="15">F-ATPase subunit b</shortName>
    </alternativeName>
</protein>
<dbReference type="SUPFAM" id="SSF81573">
    <property type="entry name" value="F1F0 ATP synthase subunit B, membrane domain"/>
    <property type="match status" value="1"/>
</dbReference>
<comment type="subcellular location">
    <subcellularLocation>
        <location evidence="15">Cell membrane</location>
        <topology evidence="15">Single-pass membrane protein</topology>
    </subcellularLocation>
    <subcellularLocation>
        <location evidence="14">Endomembrane system</location>
        <topology evidence="14">Single-pass membrane protein</topology>
    </subcellularLocation>
</comment>
<evidence type="ECO:0000256" key="17">
    <source>
        <dbReference type="SAM" id="Coils"/>
    </source>
</evidence>
<keyword evidence="5 15" id="KW-0812">Transmembrane</keyword>
<keyword evidence="6 15" id="KW-0375">Hydrogen ion transport</keyword>
<dbReference type="NCBIfam" id="TIGR01144">
    <property type="entry name" value="ATP_synt_b"/>
    <property type="match status" value="1"/>
</dbReference>
<keyword evidence="9 15" id="KW-0472">Membrane</keyword>
<evidence type="ECO:0000256" key="8">
    <source>
        <dbReference type="ARBA" id="ARBA00023065"/>
    </source>
</evidence>
<dbReference type="InterPro" id="IPR005864">
    <property type="entry name" value="ATP_synth_F0_bsu_bac"/>
</dbReference>
<dbReference type="PANTHER" id="PTHR33445:SF1">
    <property type="entry name" value="ATP SYNTHASE SUBUNIT B"/>
    <property type="match status" value="1"/>
</dbReference>